<keyword evidence="3" id="KW-1185">Reference proteome</keyword>
<accession>A0ABU6V4Q3</accession>
<feature type="transmembrane region" description="Helical" evidence="1">
    <location>
        <begin position="12"/>
        <end position="32"/>
    </location>
</feature>
<organism evidence="2 3">
    <name type="scientific">Stylosanthes scabra</name>
    <dbReference type="NCBI Taxonomy" id="79078"/>
    <lineage>
        <taxon>Eukaryota</taxon>
        <taxon>Viridiplantae</taxon>
        <taxon>Streptophyta</taxon>
        <taxon>Embryophyta</taxon>
        <taxon>Tracheophyta</taxon>
        <taxon>Spermatophyta</taxon>
        <taxon>Magnoliopsida</taxon>
        <taxon>eudicotyledons</taxon>
        <taxon>Gunneridae</taxon>
        <taxon>Pentapetalae</taxon>
        <taxon>rosids</taxon>
        <taxon>fabids</taxon>
        <taxon>Fabales</taxon>
        <taxon>Fabaceae</taxon>
        <taxon>Papilionoideae</taxon>
        <taxon>50 kb inversion clade</taxon>
        <taxon>dalbergioids sensu lato</taxon>
        <taxon>Dalbergieae</taxon>
        <taxon>Pterocarpus clade</taxon>
        <taxon>Stylosanthes</taxon>
    </lineage>
</organism>
<comment type="caution">
    <text evidence="2">The sequence shown here is derived from an EMBL/GenBank/DDBJ whole genome shotgun (WGS) entry which is preliminary data.</text>
</comment>
<gene>
    <name evidence="2" type="ORF">PIB30_000464</name>
</gene>
<proteinExistence type="predicted"/>
<evidence type="ECO:0000313" key="2">
    <source>
        <dbReference type="EMBL" id="MED6167213.1"/>
    </source>
</evidence>
<dbReference type="Proteomes" id="UP001341840">
    <property type="component" value="Unassembled WGS sequence"/>
</dbReference>
<name>A0ABU6V4Q3_9FABA</name>
<evidence type="ECO:0000313" key="3">
    <source>
        <dbReference type="Proteomes" id="UP001341840"/>
    </source>
</evidence>
<keyword evidence="1" id="KW-0812">Transmembrane</keyword>
<protein>
    <submittedName>
        <fullName evidence="2">Uncharacterized protein</fullName>
    </submittedName>
</protein>
<reference evidence="2 3" key="1">
    <citation type="journal article" date="2023" name="Plants (Basel)">
        <title>Bridging the Gap: Combining Genomics and Transcriptomics Approaches to Understand Stylosanthes scabra, an Orphan Legume from the Brazilian Caatinga.</title>
        <authorList>
            <person name="Ferreira-Neto J.R.C."/>
            <person name="da Silva M.D."/>
            <person name="Binneck E."/>
            <person name="de Melo N.F."/>
            <person name="da Silva R.H."/>
            <person name="de Melo A.L.T.M."/>
            <person name="Pandolfi V."/>
            <person name="Bustamante F.O."/>
            <person name="Brasileiro-Vidal A.C."/>
            <person name="Benko-Iseppon A.M."/>
        </authorList>
    </citation>
    <scope>NUCLEOTIDE SEQUENCE [LARGE SCALE GENOMIC DNA]</scope>
    <source>
        <tissue evidence="2">Leaves</tissue>
    </source>
</reference>
<keyword evidence="1" id="KW-1133">Transmembrane helix</keyword>
<evidence type="ECO:0000256" key="1">
    <source>
        <dbReference type="SAM" id="Phobius"/>
    </source>
</evidence>
<dbReference type="EMBL" id="JASCZI010151036">
    <property type="protein sequence ID" value="MED6167213.1"/>
    <property type="molecule type" value="Genomic_DNA"/>
</dbReference>
<sequence length="67" mass="7218">MNKFSGNIPAWAPIMFTQVTTLPILSSMKFLLRSMKASLNDASITVFLTSTPHVPGSPPSLNSLCAH</sequence>
<keyword evidence="1" id="KW-0472">Membrane</keyword>